<feature type="domain" description="PIN" evidence="1">
    <location>
        <begin position="4"/>
        <end position="124"/>
    </location>
</feature>
<dbReference type="EMBL" id="HG938355">
    <property type="protein sequence ID" value="CDN55064.1"/>
    <property type="molecule type" value="Genomic_DNA"/>
</dbReference>
<reference evidence="3" key="1">
    <citation type="journal article" date="2014" name="BMC Genomics">
        <title>Genome sequencing of two Neorhizobium galegae strains reveals a noeT gene responsible for the unusual acetylation of the nodulation factors.</title>
        <authorList>
            <person name="Osterman J."/>
            <person name="Marsh J."/>
            <person name="Laine P.K."/>
            <person name="Zeng Z."/>
            <person name="Alatalo E."/>
            <person name="Sullivan J.T."/>
            <person name="Young J.P."/>
            <person name="Thomas-Oates J."/>
            <person name="Paulin L."/>
            <person name="Lindstrom K."/>
        </authorList>
    </citation>
    <scope>NUCLEOTIDE SEQUENCE [LARGE SCALE GENOMIC DNA]</scope>
    <source>
        <strain evidence="3">HAMBI 1141</strain>
    </source>
</reference>
<dbReference type="Pfam" id="PF01850">
    <property type="entry name" value="PIN"/>
    <property type="match status" value="1"/>
</dbReference>
<dbReference type="SUPFAM" id="SSF88723">
    <property type="entry name" value="PIN domain-like"/>
    <property type="match status" value="1"/>
</dbReference>
<dbReference type="InterPro" id="IPR002716">
    <property type="entry name" value="PIN_dom"/>
</dbReference>
<protein>
    <submittedName>
        <fullName evidence="2">Putative nucleic-acid-binding protein, contains PIN domain-containing protein</fullName>
    </submittedName>
</protein>
<evidence type="ECO:0000313" key="3">
    <source>
        <dbReference type="Proteomes" id="UP000028186"/>
    </source>
</evidence>
<dbReference type="InterPro" id="IPR029060">
    <property type="entry name" value="PIN-like_dom_sf"/>
</dbReference>
<dbReference type="Gene3D" id="3.40.50.1010">
    <property type="entry name" value="5'-nuclease"/>
    <property type="match status" value="1"/>
</dbReference>
<dbReference type="CDD" id="cd18683">
    <property type="entry name" value="PIN_VapC-like"/>
    <property type="match status" value="1"/>
</dbReference>
<proteinExistence type="predicted"/>
<dbReference type="PANTHER" id="PTHR39664">
    <property type="match status" value="1"/>
</dbReference>
<dbReference type="eggNOG" id="COG5611">
    <property type="taxonomic scope" value="Bacteria"/>
</dbReference>
<name>A0A068TAC3_NEOGA</name>
<sequence length="136" mass="15263">MIGIDTNVLLRWLVRDQLIGEPALAQSEALSALFDKSEEAFFINEIVVVEIAWVLKQRARLPKTQIAEIIWGLLNLENAVVKDRDILSAALQAYSEFPGDFSDHLIGEINSRNGCRTTMTFDKAASKSSHFTELTR</sequence>
<dbReference type="HOGENOM" id="CLU_121449_0_1_5"/>
<accession>A0A068TAC3</accession>
<dbReference type="PANTHER" id="PTHR39664:SF2">
    <property type="entry name" value="NUCLEIC ACID-BINDING PROTEIN, CONTAINING PIN DOMAIN-RELATED"/>
    <property type="match status" value="1"/>
</dbReference>
<gene>
    <name evidence="2" type="ORF">RG1141_CH27270</name>
</gene>
<dbReference type="RefSeq" id="WP_038544561.1">
    <property type="nucleotide sequence ID" value="NZ_HG938355.1"/>
</dbReference>
<organism evidence="2 3">
    <name type="scientific">Neorhizobium galegae bv. officinalis bv. officinalis str. HAMBI 1141</name>
    <dbReference type="NCBI Taxonomy" id="1028801"/>
    <lineage>
        <taxon>Bacteria</taxon>
        <taxon>Pseudomonadati</taxon>
        <taxon>Pseudomonadota</taxon>
        <taxon>Alphaproteobacteria</taxon>
        <taxon>Hyphomicrobiales</taxon>
        <taxon>Rhizobiaceae</taxon>
        <taxon>Rhizobium/Agrobacterium group</taxon>
        <taxon>Neorhizobium</taxon>
    </lineage>
</organism>
<evidence type="ECO:0000259" key="1">
    <source>
        <dbReference type="Pfam" id="PF01850"/>
    </source>
</evidence>
<dbReference type="PATRIC" id="fig|1028801.3.peg.2777"/>
<dbReference type="KEGG" id="ngl:RG1141_CH27270"/>
<dbReference type="AlphaFoldDB" id="A0A068TAC3"/>
<evidence type="ECO:0000313" key="2">
    <source>
        <dbReference type="EMBL" id="CDN55064.1"/>
    </source>
</evidence>
<dbReference type="Proteomes" id="UP000028186">
    <property type="component" value="Chromosome I"/>
</dbReference>